<dbReference type="InterPro" id="IPR017972">
    <property type="entry name" value="Cyt_P450_CS"/>
</dbReference>
<keyword evidence="2 5" id="KW-0479">Metal-binding</keyword>
<gene>
    <name evidence="7" type="ORF">APUU_10522A</name>
</gene>
<dbReference type="GO" id="GO:0020037">
    <property type="term" value="F:heme binding"/>
    <property type="evidence" value="ECO:0007669"/>
    <property type="project" value="InterPro"/>
</dbReference>
<dbReference type="PANTHER" id="PTHR46300">
    <property type="entry name" value="P450, PUTATIVE (EUROFUNG)-RELATED-RELATED"/>
    <property type="match status" value="1"/>
</dbReference>
<comment type="cofactor">
    <cofactor evidence="5">
        <name>heme</name>
        <dbReference type="ChEBI" id="CHEBI:30413"/>
    </cofactor>
</comment>
<dbReference type="PROSITE" id="PS00086">
    <property type="entry name" value="CYTOCHROME_P450"/>
    <property type="match status" value="1"/>
</dbReference>
<dbReference type="GO" id="GO:0004497">
    <property type="term" value="F:monooxygenase activity"/>
    <property type="evidence" value="ECO:0007669"/>
    <property type="project" value="UniProtKB-KW"/>
</dbReference>
<dbReference type="Gene3D" id="1.10.630.10">
    <property type="entry name" value="Cytochrome P450"/>
    <property type="match status" value="1"/>
</dbReference>
<dbReference type="Pfam" id="PF00067">
    <property type="entry name" value="p450"/>
    <property type="match status" value="1"/>
</dbReference>
<dbReference type="PANTHER" id="PTHR46300:SF12">
    <property type="entry name" value="P450, PUTATIVE (EUROFUNG)-RELATED"/>
    <property type="match status" value="1"/>
</dbReference>
<evidence type="ECO:0000256" key="1">
    <source>
        <dbReference type="ARBA" id="ARBA00010617"/>
    </source>
</evidence>
<sequence>MYLVLAVAGLASLYIVGILFSRASSRASLPPGPKPLPIVGNVRDLPASGSPDWVHWLKHKELYGPISTVSVLGQRLIILNDARLAFELLEKKSVIYSDRPTLPFATLCGLDGTVLMQRYGKRLQTYRKYIHRELGSSLSVSRFNKAQETEVRRFLVCLLDAPQRLPQHARKLAGALTLKFLYGYRMDYTAPDPLLDFIDRTMEKVLAALVPGTWLVDAVPILRHVPAWFPGAGFRRVAQLLGKDLQAMADVPFRFVQEQTNSHSVEAEASYVGNLLQDRDIPSGSEQETDVKWSALSLYFGGADTTVSTISSFYMAMALYPDVRKRAQEEIDRVVGRNRLPGYEDRDNLPYTDAIVKEALRWHPVTPMGVAHSLMEDDVCDGYHIPKGSIIMPNIWAFCHDPKDYKDPMSFNPERFLGDSPERDPHSLAFGFGRRICPGRILADSNLYLTISTSLAAFDIGKAVRDGKEVDLQPHFVPGMVSHPAPFVVGIKPRDPKYEEIIRSVEGELLWETRDADMVRGMLK</sequence>
<feature type="binding site" description="axial binding residue" evidence="5">
    <location>
        <position position="437"/>
    </location>
    <ligand>
        <name>heme</name>
        <dbReference type="ChEBI" id="CHEBI:30413"/>
    </ligand>
    <ligandPart>
        <name>Fe</name>
        <dbReference type="ChEBI" id="CHEBI:18248"/>
    </ligandPart>
</feature>
<dbReference type="EMBL" id="AP024443">
    <property type="protein sequence ID" value="BCS17694.1"/>
    <property type="molecule type" value="Genomic_DNA"/>
</dbReference>
<dbReference type="InterPro" id="IPR001128">
    <property type="entry name" value="Cyt_P450"/>
</dbReference>
<organism evidence="7 8">
    <name type="scientific">Aspergillus puulaauensis</name>
    <dbReference type="NCBI Taxonomy" id="1220207"/>
    <lineage>
        <taxon>Eukaryota</taxon>
        <taxon>Fungi</taxon>
        <taxon>Dikarya</taxon>
        <taxon>Ascomycota</taxon>
        <taxon>Pezizomycotina</taxon>
        <taxon>Eurotiomycetes</taxon>
        <taxon>Eurotiomycetidae</taxon>
        <taxon>Eurotiales</taxon>
        <taxon>Aspergillaceae</taxon>
        <taxon>Aspergillus</taxon>
    </lineage>
</organism>
<keyword evidence="5 6" id="KW-0349">Heme</keyword>
<dbReference type="Proteomes" id="UP000654913">
    <property type="component" value="Chromosome 1"/>
</dbReference>
<proteinExistence type="inferred from homology"/>
<evidence type="ECO:0000313" key="7">
    <source>
        <dbReference type="EMBL" id="BCS17694.1"/>
    </source>
</evidence>
<dbReference type="InterPro" id="IPR050364">
    <property type="entry name" value="Cytochrome_P450_fung"/>
</dbReference>
<evidence type="ECO:0000313" key="8">
    <source>
        <dbReference type="Proteomes" id="UP000654913"/>
    </source>
</evidence>
<dbReference type="RefSeq" id="XP_041549888.1">
    <property type="nucleotide sequence ID" value="XM_041701730.1"/>
</dbReference>
<name>A0A7R8AFM3_9EURO</name>
<comment type="similarity">
    <text evidence="1 6">Belongs to the cytochrome P450 family.</text>
</comment>
<keyword evidence="6" id="KW-0503">Monooxygenase</keyword>
<dbReference type="AlphaFoldDB" id="A0A7R8AFM3"/>
<dbReference type="SUPFAM" id="SSF48264">
    <property type="entry name" value="Cytochrome P450"/>
    <property type="match status" value="1"/>
</dbReference>
<dbReference type="GO" id="GO:0016705">
    <property type="term" value="F:oxidoreductase activity, acting on paired donors, with incorporation or reduction of molecular oxygen"/>
    <property type="evidence" value="ECO:0007669"/>
    <property type="project" value="InterPro"/>
</dbReference>
<evidence type="ECO:0000256" key="6">
    <source>
        <dbReference type="RuleBase" id="RU000461"/>
    </source>
</evidence>
<keyword evidence="8" id="KW-1185">Reference proteome</keyword>
<dbReference type="OrthoDB" id="2789670at2759"/>
<dbReference type="GeneID" id="64967699"/>
<reference evidence="7" key="2">
    <citation type="submission" date="2021-02" db="EMBL/GenBank/DDBJ databases">
        <title>Aspergillus puulaauensis MK2 genome sequence.</title>
        <authorList>
            <person name="Futagami T."/>
            <person name="Mori K."/>
            <person name="Kadooka C."/>
            <person name="Tanaka T."/>
        </authorList>
    </citation>
    <scope>NUCLEOTIDE SEQUENCE</scope>
    <source>
        <strain evidence="7">MK2</strain>
    </source>
</reference>
<dbReference type="PRINTS" id="PR00385">
    <property type="entry name" value="P450"/>
</dbReference>
<dbReference type="GO" id="GO:0005506">
    <property type="term" value="F:iron ion binding"/>
    <property type="evidence" value="ECO:0007669"/>
    <property type="project" value="InterPro"/>
</dbReference>
<evidence type="ECO:0000256" key="5">
    <source>
        <dbReference type="PIRSR" id="PIRSR602401-1"/>
    </source>
</evidence>
<evidence type="ECO:0000256" key="4">
    <source>
        <dbReference type="ARBA" id="ARBA00023004"/>
    </source>
</evidence>
<keyword evidence="3 6" id="KW-0560">Oxidoreductase</keyword>
<reference evidence="7" key="1">
    <citation type="submission" date="2021-01" db="EMBL/GenBank/DDBJ databases">
        <authorList>
            <consortium name="Aspergillus puulaauensis MK2 genome sequencing consortium"/>
            <person name="Kazuki M."/>
            <person name="Futagami T."/>
        </authorList>
    </citation>
    <scope>NUCLEOTIDE SEQUENCE</scope>
    <source>
        <strain evidence="7">MK2</strain>
    </source>
</reference>
<evidence type="ECO:0008006" key="9">
    <source>
        <dbReference type="Google" id="ProtNLM"/>
    </source>
</evidence>
<protein>
    <recommendedName>
        <fullName evidence="9">Cytochrome P450</fullName>
    </recommendedName>
</protein>
<dbReference type="KEGG" id="apuu:APUU_10522A"/>
<dbReference type="InterPro" id="IPR036396">
    <property type="entry name" value="Cyt_P450_sf"/>
</dbReference>
<evidence type="ECO:0000256" key="2">
    <source>
        <dbReference type="ARBA" id="ARBA00022723"/>
    </source>
</evidence>
<dbReference type="PRINTS" id="PR00463">
    <property type="entry name" value="EP450I"/>
</dbReference>
<keyword evidence="4 5" id="KW-0408">Iron</keyword>
<accession>A0A7R8AFM3</accession>
<dbReference type="InterPro" id="IPR002401">
    <property type="entry name" value="Cyt_P450_E_grp-I"/>
</dbReference>
<dbReference type="CDD" id="cd11065">
    <property type="entry name" value="CYP64-like"/>
    <property type="match status" value="1"/>
</dbReference>
<evidence type="ECO:0000256" key="3">
    <source>
        <dbReference type="ARBA" id="ARBA00023002"/>
    </source>
</evidence>